<name>A0A0D2MXE3_HYPSF</name>
<evidence type="ECO:0000313" key="4">
    <source>
        <dbReference type="EMBL" id="KJA28718.1"/>
    </source>
</evidence>
<feature type="domain" description="DUF7788" evidence="3">
    <location>
        <begin position="474"/>
        <end position="706"/>
    </location>
</feature>
<dbReference type="Pfam" id="PF25043">
    <property type="entry name" value="DUF7788"/>
    <property type="match status" value="1"/>
</dbReference>
<proteinExistence type="predicted"/>
<dbReference type="Gene3D" id="3.40.50.410">
    <property type="entry name" value="von Willebrand factor, type A domain"/>
    <property type="match status" value="1"/>
</dbReference>
<dbReference type="PANTHER" id="PTHR31373:SF27">
    <property type="entry name" value="TROVE DOMAIN-CONTAINING PROTEIN"/>
    <property type="match status" value="1"/>
</dbReference>
<dbReference type="PANTHER" id="PTHR31373">
    <property type="entry name" value="OS06G0652100 PROTEIN"/>
    <property type="match status" value="1"/>
</dbReference>
<sequence length="719" mass="79323">MAIVSNSTAAVTGTSALLSSRRVALPDIAELFDKNFLDVLIPTSTDDMAVTAPAPPIPGNPLMEGLKASAHWTRTTNGARAFSSTLNPVLDAFNGVTEDLYGRSRFDPPPHLELFYRAFGWLYDNHPRTAIANLHNLVTPVCVSKKKEGGKAHGYWKDLLNILALSTVDELSNISEPSKFLHSPRDPFTYGRNKTSKVGTPESRISASVRASQRAKADAAAARAAKEEANHARLSRKLSRPKYRALYITVARLFAEQLIEDIKVLCEINTLPPDADRLPLARKLSLAGKWAPTPGCTHDRLTNISTAIAELIYASQSLPADHYPSVLKSELPAHDRAVTLRSFYQRWILTELRLASGCPEPLMSAGRWKQIKYNRVPSLAMKNNTPHFFRHDPEGFEKYLTAVEENKKSISGATLLPHKLVAQAIEMAQPPDARKGTDAMREFKRRLAQIRLRVVEAQWKTLLDTLREAGTLENSLAVCDVSGSMGYLGGKNNRRNTPPILPAVALSLVLASIATPPFAGGFITFSSRPQFVAVDLAQPLHEQVSGMARADWSMTTNLQAVFVDLLLPLAVRHAVRPEDMVKRLFVFSDMQFDACQQGARWETNYDAIAAAYARAGYEVPQIVYWDLSSAEGTWTVEVEGTRKGVAMMNGFSPAMLKVFMGEDKTEPDAAEETEWESVDADGESTTVAEVEEEEEDFTPINVMKKALMRASYDGLVVLD</sequence>
<dbReference type="Pfam" id="PF11443">
    <property type="entry name" value="DUF2828"/>
    <property type="match status" value="1"/>
</dbReference>
<reference evidence="5" key="1">
    <citation type="submission" date="2014-04" db="EMBL/GenBank/DDBJ databases">
        <title>Evolutionary Origins and Diversification of the Mycorrhizal Mutualists.</title>
        <authorList>
            <consortium name="DOE Joint Genome Institute"/>
            <consortium name="Mycorrhizal Genomics Consortium"/>
            <person name="Kohler A."/>
            <person name="Kuo A."/>
            <person name="Nagy L.G."/>
            <person name="Floudas D."/>
            <person name="Copeland A."/>
            <person name="Barry K.W."/>
            <person name="Cichocki N."/>
            <person name="Veneault-Fourrey C."/>
            <person name="LaButti K."/>
            <person name="Lindquist E.A."/>
            <person name="Lipzen A."/>
            <person name="Lundell T."/>
            <person name="Morin E."/>
            <person name="Murat C."/>
            <person name="Riley R."/>
            <person name="Ohm R."/>
            <person name="Sun H."/>
            <person name="Tunlid A."/>
            <person name="Henrissat B."/>
            <person name="Grigoriev I.V."/>
            <person name="Hibbett D.S."/>
            <person name="Martin F."/>
        </authorList>
    </citation>
    <scope>NUCLEOTIDE SEQUENCE [LARGE SCALE GENOMIC DNA]</scope>
    <source>
        <strain evidence="5">FD-334 SS-4</strain>
    </source>
</reference>
<dbReference type="OrthoDB" id="1149618at2759"/>
<evidence type="ECO:0000313" key="5">
    <source>
        <dbReference type="Proteomes" id="UP000054270"/>
    </source>
</evidence>
<dbReference type="OMA" id="HGVSHGY"/>
<dbReference type="AlphaFoldDB" id="A0A0D2MXE3"/>
<protein>
    <recommendedName>
        <fullName evidence="6">TROVE domain-containing protein</fullName>
    </recommendedName>
</protein>
<keyword evidence="5" id="KW-1185">Reference proteome</keyword>
<feature type="domain" description="DUF2828" evidence="2">
    <location>
        <begin position="113"/>
        <end position="472"/>
    </location>
</feature>
<evidence type="ECO:0008006" key="6">
    <source>
        <dbReference type="Google" id="ProtNLM"/>
    </source>
</evidence>
<dbReference type="EMBL" id="KN817520">
    <property type="protein sequence ID" value="KJA28718.1"/>
    <property type="molecule type" value="Genomic_DNA"/>
</dbReference>
<evidence type="ECO:0000256" key="1">
    <source>
        <dbReference type="SAM" id="MobiDB-lite"/>
    </source>
</evidence>
<feature type="compositionally biased region" description="Polar residues" evidence="1">
    <location>
        <begin position="192"/>
        <end position="206"/>
    </location>
</feature>
<feature type="compositionally biased region" description="Acidic residues" evidence="1">
    <location>
        <begin position="668"/>
        <end position="682"/>
    </location>
</feature>
<dbReference type="InterPro" id="IPR011205">
    <property type="entry name" value="UCP015417_vWA"/>
</dbReference>
<dbReference type="Proteomes" id="UP000054270">
    <property type="component" value="Unassembled WGS sequence"/>
</dbReference>
<dbReference type="InterPro" id="IPR056690">
    <property type="entry name" value="DUF7788"/>
</dbReference>
<gene>
    <name evidence="4" type="ORF">HYPSUDRAFT_50913</name>
</gene>
<organism evidence="4 5">
    <name type="scientific">Hypholoma sublateritium (strain FD-334 SS-4)</name>
    <dbReference type="NCBI Taxonomy" id="945553"/>
    <lineage>
        <taxon>Eukaryota</taxon>
        <taxon>Fungi</taxon>
        <taxon>Dikarya</taxon>
        <taxon>Basidiomycota</taxon>
        <taxon>Agaricomycotina</taxon>
        <taxon>Agaricomycetes</taxon>
        <taxon>Agaricomycetidae</taxon>
        <taxon>Agaricales</taxon>
        <taxon>Agaricineae</taxon>
        <taxon>Strophariaceae</taxon>
        <taxon>Hypholoma</taxon>
    </lineage>
</organism>
<dbReference type="InterPro" id="IPR036465">
    <property type="entry name" value="vWFA_dom_sf"/>
</dbReference>
<feature type="region of interest" description="Disordered" evidence="1">
    <location>
        <begin position="663"/>
        <end position="695"/>
    </location>
</feature>
<dbReference type="InterPro" id="IPR058580">
    <property type="entry name" value="DUF2828"/>
</dbReference>
<evidence type="ECO:0000259" key="3">
    <source>
        <dbReference type="Pfam" id="PF25043"/>
    </source>
</evidence>
<evidence type="ECO:0000259" key="2">
    <source>
        <dbReference type="Pfam" id="PF11443"/>
    </source>
</evidence>
<feature type="region of interest" description="Disordered" evidence="1">
    <location>
        <begin position="191"/>
        <end position="210"/>
    </location>
</feature>
<accession>A0A0D2MXE3</accession>